<dbReference type="eggNOG" id="COG2026">
    <property type="taxonomic scope" value="Bacteria"/>
</dbReference>
<dbReference type="Pfam" id="PF06296">
    <property type="entry name" value="RelE"/>
    <property type="match status" value="1"/>
</dbReference>
<gene>
    <name evidence="1" type="ordered locus">Oweho_1230</name>
</gene>
<dbReference type="InterPro" id="IPR009387">
    <property type="entry name" value="HigB-2"/>
</dbReference>
<protein>
    <recommendedName>
        <fullName evidence="3">Cytotoxic translational repressor of toxin-antitoxin stability system</fullName>
    </recommendedName>
</protein>
<dbReference type="SUPFAM" id="SSF143011">
    <property type="entry name" value="RelE-like"/>
    <property type="match status" value="1"/>
</dbReference>
<accession>G8R645</accession>
<name>G8R645_OWEHD</name>
<reference evidence="1 2" key="1">
    <citation type="journal article" date="2012" name="Stand. Genomic Sci.">
        <title>Genome sequence of the orange-pigmented seawater bacterium Owenweeksia hongkongensis type strain (UST20020801(T)).</title>
        <authorList>
            <person name="Riedel T."/>
            <person name="Held B."/>
            <person name="Nolan M."/>
            <person name="Lucas S."/>
            <person name="Lapidus A."/>
            <person name="Tice H."/>
            <person name="Del Rio T.G."/>
            <person name="Cheng J.F."/>
            <person name="Han C."/>
            <person name="Tapia R."/>
            <person name="Goodwin L.A."/>
            <person name="Pitluck S."/>
            <person name="Liolios K."/>
            <person name="Mavromatis K."/>
            <person name="Pagani I."/>
            <person name="Ivanova N."/>
            <person name="Mikhailova N."/>
            <person name="Pati A."/>
            <person name="Chen A."/>
            <person name="Palaniappan K."/>
            <person name="Rohde M."/>
            <person name="Tindall B.J."/>
            <person name="Detter J.C."/>
            <person name="Goker M."/>
            <person name="Woyke T."/>
            <person name="Bristow J."/>
            <person name="Eisen J.A."/>
            <person name="Markowitz V."/>
            <person name="Hugenholtz P."/>
            <person name="Klenk H.P."/>
            <person name="Kyrpides N.C."/>
        </authorList>
    </citation>
    <scope>NUCLEOTIDE SEQUENCE</scope>
    <source>
        <strain evidence="2">DSM 17368 / JCM 12287 / NRRL B-23963</strain>
    </source>
</reference>
<dbReference type="STRING" id="926562.Oweho_1230"/>
<dbReference type="HOGENOM" id="CLU_110687_2_1_10"/>
<dbReference type="PATRIC" id="fig|926562.3.peg.1244"/>
<dbReference type="EMBL" id="CP003156">
    <property type="protein sequence ID" value="AEV32235.1"/>
    <property type="molecule type" value="Genomic_DNA"/>
</dbReference>
<dbReference type="KEGG" id="oho:Oweho_1230"/>
<organism evidence="1 2">
    <name type="scientific">Owenweeksia hongkongensis (strain DSM 17368 / CIP 108786 / JCM 12287 / NRRL B-23963 / UST20020801)</name>
    <dbReference type="NCBI Taxonomy" id="926562"/>
    <lineage>
        <taxon>Bacteria</taxon>
        <taxon>Pseudomonadati</taxon>
        <taxon>Bacteroidota</taxon>
        <taxon>Flavobacteriia</taxon>
        <taxon>Flavobacteriales</taxon>
        <taxon>Owenweeksiaceae</taxon>
        <taxon>Owenweeksia</taxon>
    </lineage>
</organism>
<dbReference type="InterPro" id="IPR035093">
    <property type="entry name" value="RelE/ParE_toxin_dom_sf"/>
</dbReference>
<dbReference type="RefSeq" id="WP_014201595.1">
    <property type="nucleotide sequence ID" value="NC_016599.1"/>
</dbReference>
<dbReference type="OrthoDB" id="1364255at2"/>
<proteinExistence type="predicted"/>
<keyword evidence="2" id="KW-1185">Reference proteome</keyword>
<evidence type="ECO:0000313" key="2">
    <source>
        <dbReference type="Proteomes" id="UP000005631"/>
    </source>
</evidence>
<evidence type="ECO:0008006" key="3">
    <source>
        <dbReference type="Google" id="ProtNLM"/>
    </source>
</evidence>
<evidence type="ECO:0000313" key="1">
    <source>
        <dbReference type="EMBL" id="AEV32235.1"/>
    </source>
</evidence>
<dbReference type="Gene3D" id="3.30.2310.20">
    <property type="entry name" value="RelE-like"/>
    <property type="match status" value="1"/>
</dbReference>
<dbReference type="Proteomes" id="UP000005631">
    <property type="component" value="Chromosome"/>
</dbReference>
<dbReference type="AlphaFoldDB" id="G8R645"/>
<sequence length="109" mass="12452">MSYEILITPNFKREFKRLAKKYSSLKNDLSKLIVDLKENPTTGTYLGNNIYKIRLAISSNRKGKSAGARVITFVQIDENTILLFSIYTKSDKASISDKEIRDLIKNYLG</sequence>